<dbReference type="GO" id="GO:0016989">
    <property type="term" value="F:sigma factor antagonist activity"/>
    <property type="evidence" value="ECO:0007669"/>
    <property type="project" value="TreeGrafter"/>
</dbReference>
<name>A0A8J2UL22_9BURK</name>
<dbReference type="PIRSF" id="PIRSF018266">
    <property type="entry name" value="FecR"/>
    <property type="match status" value="1"/>
</dbReference>
<dbReference type="InterPro" id="IPR012373">
    <property type="entry name" value="Ferrdict_sens_TM"/>
</dbReference>
<dbReference type="Proteomes" id="UP000620266">
    <property type="component" value="Unassembled WGS sequence"/>
</dbReference>
<sequence length="320" mass="35329">MSSLPLSSAARLPTELLEAAAHWYVRLNDEQAGESEQQAWQRWLAADARHAQAWQQMQALERRLTEVSGRLVAPTLSEARAQRRRVNGILLALIGTGLLGVASYETLPWQSWNADYRTRTGERRRVQLADGGTLDINTASAVDVNYSASVRLLHLHAGEILVQTAPDPAQRPFSVRTAQGEILALGTRFAVRREGDATHVAVFEHAVQITPQHGTAIRLQAGQQASFTAAEVSAPVAADERQTQWQAGKLIAIDQRLEDFVRELTRYRPGHLACDPAVADLRISGAFRLHDTDAILANLTASLPVRIAFVTRYWARIEAL</sequence>
<evidence type="ECO:0000259" key="1">
    <source>
        <dbReference type="Pfam" id="PF04773"/>
    </source>
</evidence>
<reference evidence="3" key="1">
    <citation type="journal article" date="2014" name="Int. J. Syst. Evol. Microbiol.">
        <title>Complete genome sequence of Corynebacterium casei LMG S-19264T (=DSM 44701T), isolated from a smear-ripened cheese.</title>
        <authorList>
            <consortium name="US DOE Joint Genome Institute (JGI-PGF)"/>
            <person name="Walter F."/>
            <person name="Albersmeier A."/>
            <person name="Kalinowski J."/>
            <person name="Ruckert C."/>
        </authorList>
    </citation>
    <scope>NUCLEOTIDE SEQUENCE</scope>
    <source>
        <strain evidence="3">CCM 7086</strain>
    </source>
</reference>
<proteinExistence type="predicted"/>
<dbReference type="Pfam" id="PF04773">
    <property type="entry name" value="FecR"/>
    <property type="match status" value="1"/>
</dbReference>
<comment type="caution">
    <text evidence="3">The sequence shown here is derived from an EMBL/GenBank/DDBJ whole genome shotgun (WGS) entry which is preliminary data.</text>
</comment>
<protein>
    <submittedName>
        <fullName evidence="3">Sensor</fullName>
    </submittedName>
</protein>
<dbReference type="InterPro" id="IPR032623">
    <property type="entry name" value="FecR_N"/>
</dbReference>
<dbReference type="PANTHER" id="PTHR30273">
    <property type="entry name" value="PERIPLASMIC SIGNAL SENSOR AND SIGMA FACTOR ACTIVATOR FECR-RELATED"/>
    <property type="match status" value="1"/>
</dbReference>
<accession>A0A8J2UL22</accession>
<feature type="domain" description="FecR N-terminal" evidence="2">
    <location>
        <begin position="18"/>
        <end position="60"/>
    </location>
</feature>
<evidence type="ECO:0000313" key="4">
    <source>
        <dbReference type="Proteomes" id="UP000620266"/>
    </source>
</evidence>
<evidence type="ECO:0000313" key="3">
    <source>
        <dbReference type="EMBL" id="GGB99352.1"/>
    </source>
</evidence>
<dbReference type="PANTHER" id="PTHR30273:SF2">
    <property type="entry name" value="PROTEIN FECR"/>
    <property type="match status" value="1"/>
</dbReference>
<dbReference type="Pfam" id="PF16220">
    <property type="entry name" value="DUF4880"/>
    <property type="match status" value="1"/>
</dbReference>
<dbReference type="EMBL" id="BMCG01000001">
    <property type="protein sequence ID" value="GGB99352.1"/>
    <property type="molecule type" value="Genomic_DNA"/>
</dbReference>
<organism evidence="3 4">
    <name type="scientific">Oxalicibacterium flavum</name>
    <dbReference type="NCBI Taxonomy" id="179467"/>
    <lineage>
        <taxon>Bacteria</taxon>
        <taxon>Pseudomonadati</taxon>
        <taxon>Pseudomonadota</taxon>
        <taxon>Betaproteobacteria</taxon>
        <taxon>Burkholderiales</taxon>
        <taxon>Oxalobacteraceae</taxon>
        <taxon>Oxalicibacterium</taxon>
    </lineage>
</organism>
<evidence type="ECO:0000259" key="2">
    <source>
        <dbReference type="Pfam" id="PF16220"/>
    </source>
</evidence>
<dbReference type="AlphaFoldDB" id="A0A8J2UL22"/>
<feature type="domain" description="FecR protein" evidence="1">
    <location>
        <begin position="115"/>
        <end position="207"/>
    </location>
</feature>
<dbReference type="Gene3D" id="2.60.120.1440">
    <property type="match status" value="1"/>
</dbReference>
<keyword evidence="4" id="KW-1185">Reference proteome</keyword>
<reference evidence="3" key="2">
    <citation type="submission" date="2020-09" db="EMBL/GenBank/DDBJ databases">
        <authorList>
            <person name="Sun Q."/>
            <person name="Sedlacek I."/>
        </authorList>
    </citation>
    <scope>NUCLEOTIDE SEQUENCE</scope>
    <source>
        <strain evidence="3">CCM 7086</strain>
    </source>
</reference>
<gene>
    <name evidence="3" type="primary">fecR</name>
    <name evidence="3" type="ORF">GCM10007205_05830</name>
</gene>
<dbReference type="InterPro" id="IPR006860">
    <property type="entry name" value="FecR"/>
</dbReference>
<dbReference type="RefSeq" id="WP_188394656.1">
    <property type="nucleotide sequence ID" value="NZ_BMCG01000001.1"/>
</dbReference>